<dbReference type="GO" id="GO:0005829">
    <property type="term" value="C:cytosol"/>
    <property type="evidence" value="ECO:0007669"/>
    <property type="project" value="TreeGrafter"/>
</dbReference>
<dbReference type="UniPathway" id="UPA00629">
    <property type="reaction ID" value="UER00682"/>
</dbReference>
<dbReference type="GO" id="GO:0019262">
    <property type="term" value="P:N-acetylneuraminate catabolic process"/>
    <property type="evidence" value="ECO:0007669"/>
    <property type="project" value="UniProtKB-UniPathway"/>
</dbReference>
<proteinExistence type="inferred from homology"/>
<dbReference type="Proteomes" id="UP000578252">
    <property type="component" value="Unassembled WGS sequence"/>
</dbReference>
<protein>
    <recommendedName>
        <fullName evidence="5">N-acylglucosamine-6-phosphate 2-epimerase</fullName>
        <ecNumber evidence="5">5.1.3.9</ecNumber>
    </recommendedName>
</protein>
<dbReference type="InterPro" id="IPR007260">
    <property type="entry name" value="NanE"/>
</dbReference>
<dbReference type="InterPro" id="IPR013785">
    <property type="entry name" value="Aldolase_TIM"/>
</dbReference>
<accession>A0A7Y0U3H2</accession>
<dbReference type="EC" id="5.1.3.9" evidence="5"/>
<evidence type="ECO:0000256" key="7">
    <source>
        <dbReference type="ARBA" id="ARBA00023277"/>
    </source>
</evidence>
<keyword evidence="6" id="KW-0413">Isomerase</keyword>
<dbReference type="GO" id="GO:0047465">
    <property type="term" value="F:N-acylglucosamine-6-phosphate 2-epimerase activity"/>
    <property type="evidence" value="ECO:0007669"/>
    <property type="project" value="UniProtKB-EC"/>
</dbReference>
<gene>
    <name evidence="8" type="ORF">HHJ78_11725</name>
</gene>
<evidence type="ECO:0000313" key="9">
    <source>
        <dbReference type="Proteomes" id="UP000578252"/>
    </source>
</evidence>
<dbReference type="CDD" id="cd04729">
    <property type="entry name" value="NanE"/>
    <property type="match status" value="1"/>
</dbReference>
<comment type="pathway">
    <text evidence="3">Amino-sugar metabolism; N-acetylneuraminate degradation; D-fructose 6-phosphate from N-acetylneuraminate: step 3/5.</text>
</comment>
<sequence>MNEARKQLVAGLKSKLVVSCQAYPDEPMRRADITAAVAQSVVAGGASAVRVQGLADIIAVRQAVEVPIIGLIKAGHDGVYITPSVAHAKACIEAGADIVAVDATLRERGAGETFADAVAAIHDCFPQAAVMADCASLEDAKAAEDAGADLIGTTLAGYTPDSYAYSRPATEGPDLRFIEALCLAVKAPVVVEGRIHSPEDLRQVYEFPIHFACVGTAITHPQRITGWYTKMLP</sequence>
<dbReference type="EMBL" id="JABCUR010000019">
    <property type="protein sequence ID" value="NMW66147.1"/>
    <property type="molecule type" value="Genomic_DNA"/>
</dbReference>
<comment type="similarity">
    <text evidence="4">Belongs to the NanE family.</text>
</comment>
<comment type="function">
    <text evidence="2">Converts N-acetylmannosamine-6-phosphate (ManNAc-6-P) to N-acetylglucosamine-6-phosphate (GlcNAc-6-P).</text>
</comment>
<dbReference type="PANTHER" id="PTHR36204:SF1">
    <property type="entry name" value="N-ACETYLMANNOSAMINE-6-PHOSPHATE 2-EPIMERASE-RELATED"/>
    <property type="match status" value="1"/>
</dbReference>
<evidence type="ECO:0000256" key="5">
    <source>
        <dbReference type="ARBA" id="ARBA00013180"/>
    </source>
</evidence>
<evidence type="ECO:0000256" key="1">
    <source>
        <dbReference type="ARBA" id="ARBA00000056"/>
    </source>
</evidence>
<organism evidence="8 9">
    <name type="scientific">Mobiluncus mulieris</name>
    <dbReference type="NCBI Taxonomy" id="2052"/>
    <lineage>
        <taxon>Bacteria</taxon>
        <taxon>Bacillati</taxon>
        <taxon>Actinomycetota</taxon>
        <taxon>Actinomycetes</taxon>
        <taxon>Actinomycetales</taxon>
        <taxon>Actinomycetaceae</taxon>
        <taxon>Mobiluncus</taxon>
    </lineage>
</organism>
<dbReference type="PANTHER" id="PTHR36204">
    <property type="entry name" value="N-ACETYLMANNOSAMINE-6-PHOSPHATE 2-EPIMERASE-RELATED"/>
    <property type="match status" value="1"/>
</dbReference>
<name>A0A7Y0U3H2_9ACTO</name>
<dbReference type="NCBIfam" id="NF002231">
    <property type="entry name" value="PRK01130.1"/>
    <property type="match status" value="1"/>
</dbReference>
<comment type="catalytic activity">
    <reaction evidence="1">
        <text>an N-acyl-D-glucosamine 6-phosphate = an N-acyl-D-mannosamine 6-phosphate</text>
        <dbReference type="Rhea" id="RHEA:23932"/>
        <dbReference type="ChEBI" id="CHEBI:57599"/>
        <dbReference type="ChEBI" id="CHEBI:57666"/>
        <dbReference type="EC" id="5.1.3.9"/>
    </reaction>
</comment>
<dbReference type="GO" id="GO:0006053">
    <property type="term" value="P:N-acetylmannosamine catabolic process"/>
    <property type="evidence" value="ECO:0007669"/>
    <property type="project" value="TreeGrafter"/>
</dbReference>
<evidence type="ECO:0000313" key="8">
    <source>
        <dbReference type="EMBL" id="NMW66147.1"/>
    </source>
</evidence>
<dbReference type="InterPro" id="IPR011060">
    <property type="entry name" value="RibuloseP-bd_barrel"/>
</dbReference>
<keyword evidence="7" id="KW-0119">Carbohydrate metabolism</keyword>
<evidence type="ECO:0000256" key="3">
    <source>
        <dbReference type="ARBA" id="ARBA00005081"/>
    </source>
</evidence>
<dbReference type="Pfam" id="PF04131">
    <property type="entry name" value="NanE"/>
    <property type="match status" value="1"/>
</dbReference>
<dbReference type="SUPFAM" id="SSF51366">
    <property type="entry name" value="Ribulose-phoshate binding barrel"/>
    <property type="match status" value="1"/>
</dbReference>
<comment type="caution">
    <text evidence="8">The sequence shown here is derived from an EMBL/GenBank/DDBJ whole genome shotgun (WGS) entry which is preliminary data.</text>
</comment>
<evidence type="ECO:0000256" key="4">
    <source>
        <dbReference type="ARBA" id="ARBA00007439"/>
    </source>
</evidence>
<dbReference type="AlphaFoldDB" id="A0A7Y0U3H2"/>
<evidence type="ECO:0000256" key="2">
    <source>
        <dbReference type="ARBA" id="ARBA00002147"/>
    </source>
</evidence>
<dbReference type="RefSeq" id="WP_169772573.1">
    <property type="nucleotide sequence ID" value="NZ_JABCUR010000019.1"/>
</dbReference>
<reference evidence="8 9" key="1">
    <citation type="submission" date="2020-04" db="EMBL/GenBank/DDBJ databases">
        <title>Antimicrobial susceptibility and clonality of vaginal-derived multi-drug resistant Mobiluncus isolates in China.</title>
        <authorList>
            <person name="Zhang X."/>
        </authorList>
    </citation>
    <scope>NUCLEOTIDE SEQUENCE [LARGE SCALE GENOMIC DNA]</scope>
    <source>
        <strain evidence="8 9">13</strain>
    </source>
</reference>
<dbReference type="Gene3D" id="3.20.20.70">
    <property type="entry name" value="Aldolase class I"/>
    <property type="match status" value="1"/>
</dbReference>
<evidence type="ECO:0000256" key="6">
    <source>
        <dbReference type="ARBA" id="ARBA00023235"/>
    </source>
</evidence>